<dbReference type="AlphaFoldDB" id="X1GKC5"/>
<feature type="non-terminal residue" evidence="1">
    <location>
        <position position="1"/>
    </location>
</feature>
<proteinExistence type="predicted"/>
<accession>X1GKC5</accession>
<evidence type="ECO:0000313" key="1">
    <source>
        <dbReference type="EMBL" id="GAH42049.1"/>
    </source>
</evidence>
<dbReference type="EMBL" id="BARU01015268">
    <property type="protein sequence ID" value="GAH42049.1"/>
    <property type="molecule type" value="Genomic_DNA"/>
</dbReference>
<gene>
    <name evidence="1" type="ORF">S03H2_26375</name>
</gene>
<organism evidence="1">
    <name type="scientific">marine sediment metagenome</name>
    <dbReference type="NCBI Taxonomy" id="412755"/>
    <lineage>
        <taxon>unclassified sequences</taxon>
        <taxon>metagenomes</taxon>
        <taxon>ecological metagenomes</taxon>
    </lineage>
</organism>
<reference evidence="1" key="1">
    <citation type="journal article" date="2014" name="Front. Microbiol.">
        <title>High frequency of phylogenetically diverse reductive dehalogenase-homologous genes in deep subseafloor sedimentary metagenomes.</title>
        <authorList>
            <person name="Kawai M."/>
            <person name="Futagami T."/>
            <person name="Toyoda A."/>
            <person name="Takaki Y."/>
            <person name="Nishi S."/>
            <person name="Hori S."/>
            <person name="Arai W."/>
            <person name="Tsubouchi T."/>
            <person name="Morono Y."/>
            <person name="Uchiyama I."/>
            <person name="Ito T."/>
            <person name="Fujiyama A."/>
            <person name="Inagaki F."/>
            <person name="Takami H."/>
        </authorList>
    </citation>
    <scope>NUCLEOTIDE SEQUENCE</scope>
    <source>
        <strain evidence="1">Expedition CK06-06</strain>
    </source>
</reference>
<comment type="caution">
    <text evidence="1">The sequence shown here is derived from an EMBL/GenBank/DDBJ whole genome shotgun (WGS) entry which is preliminary data.</text>
</comment>
<protein>
    <recommendedName>
        <fullName evidence="2">Fibronectin type III-like domain-containing protein</fullName>
    </recommendedName>
</protein>
<name>X1GKC5_9ZZZZ</name>
<sequence>NYWIAEPGMFEVYVANSSVDGLPLSFELLAPPT</sequence>
<evidence type="ECO:0008006" key="2">
    <source>
        <dbReference type="Google" id="ProtNLM"/>
    </source>
</evidence>